<keyword evidence="1" id="KW-0808">Transferase</keyword>
<dbReference type="Pfam" id="PF02146">
    <property type="entry name" value="SIR2"/>
    <property type="match status" value="1"/>
</dbReference>
<evidence type="ECO:0000256" key="2">
    <source>
        <dbReference type="ARBA" id="ARBA00023027"/>
    </source>
</evidence>
<dbReference type="InterPro" id="IPR050134">
    <property type="entry name" value="NAD-dep_sirtuin_deacylases"/>
</dbReference>
<protein>
    <submittedName>
        <fullName evidence="5">Sir2 silent information regulator family NAD-dependent deacetylase</fullName>
    </submittedName>
</protein>
<feature type="binding site" evidence="3">
    <location>
        <position position="148"/>
    </location>
    <ligand>
        <name>Zn(2+)</name>
        <dbReference type="ChEBI" id="CHEBI:29105"/>
    </ligand>
</feature>
<evidence type="ECO:0000259" key="4">
    <source>
        <dbReference type="PROSITE" id="PS50305"/>
    </source>
</evidence>
<dbReference type="Gene3D" id="3.40.50.1220">
    <property type="entry name" value="TPP-binding domain"/>
    <property type="match status" value="1"/>
</dbReference>
<evidence type="ECO:0000256" key="1">
    <source>
        <dbReference type="ARBA" id="ARBA00022679"/>
    </source>
</evidence>
<feature type="binding site" evidence="3">
    <location>
        <position position="187"/>
    </location>
    <ligand>
        <name>Zn(2+)</name>
        <dbReference type="ChEBI" id="CHEBI:29105"/>
    </ligand>
</feature>
<feature type="binding site" evidence="3">
    <location>
        <position position="152"/>
    </location>
    <ligand>
        <name>Zn(2+)</name>
        <dbReference type="ChEBI" id="CHEBI:29105"/>
    </ligand>
</feature>
<keyword evidence="3" id="KW-0862">Zinc</keyword>
<dbReference type="GO" id="GO:0017136">
    <property type="term" value="F:histone deacetylase activity, NAD-dependent"/>
    <property type="evidence" value="ECO:0007669"/>
    <property type="project" value="TreeGrafter"/>
</dbReference>
<feature type="binding site" evidence="3">
    <location>
        <position position="184"/>
    </location>
    <ligand>
        <name>Zn(2+)</name>
        <dbReference type="ChEBI" id="CHEBI:29105"/>
    </ligand>
</feature>
<dbReference type="Proteomes" id="UP000732619">
    <property type="component" value="Unassembled WGS sequence"/>
</dbReference>
<name>A0A8T3VRT0_METOL</name>
<dbReference type="InterPro" id="IPR029035">
    <property type="entry name" value="DHS-like_NAD/FAD-binding_dom"/>
</dbReference>
<feature type="domain" description="Deacetylase sirtuin-type" evidence="4">
    <location>
        <begin position="11"/>
        <end position="312"/>
    </location>
</feature>
<proteinExistence type="predicted"/>
<sequence length="312" mass="36923">MYTVRRPWIFMKTLSERIEQIQKAMDDAEYIVIGAGAGLSTAAGIDYGGKRFKENFADYIEKYDMTDMYTAGFYPFKTEEEKWGYWSKHIYLNCINMGSTTLYEKLYDLVKDRNYFVITTNVDEQFVKAGFPSEKIFATQGSYNYFQCSKACHDRLYKNTEIIKQMVDSIDEDLKISSDLIPKCPVCGEFMDTNLRKDNYFVEDEHWHMQNKAYRNFLDEAKDHKTLLLEFGIGYNTPGIIRFPFETMTFKIPQWKLARFNRSHLEVALEYHKTYRLIPPEMLEKYDVSNNFNERYIPVSEDIEKVVDELLK</sequence>
<dbReference type="GO" id="GO:0070403">
    <property type="term" value="F:NAD+ binding"/>
    <property type="evidence" value="ECO:0007669"/>
    <property type="project" value="InterPro"/>
</dbReference>
<dbReference type="GO" id="GO:0046872">
    <property type="term" value="F:metal ion binding"/>
    <property type="evidence" value="ECO:0007669"/>
    <property type="project" value="UniProtKB-KW"/>
</dbReference>
<comment type="caution">
    <text evidence="5">The sequence shown here is derived from an EMBL/GenBank/DDBJ whole genome shotgun (WGS) entry which is preliminary data.</text>
</comment>
<dbReference type="PROSITE" id="PS50305">
    <property type="entry name" value="SIRTUIN"/>
    <property type="match status" value="1"/>
</dbReference>
<dbReference type="AlphaFoldDB" id="A0A8T3VRT0"/>
<gene>
    <name evidence="5" type="ORF">E7Z75_09925</name>
</gene>
<keyword evidence="3" id="KW-0479">Metal-binding</keyword>
<accession>A0A8T3VRT0</accession>
<comment type="caution">
    <text evidence="3">Lacks conserved residue(s) required for the propagation of feature annotation.</text>
</comment>
<dbReference type="PANTHER" id="PTHR11085">
    <property type="entry name" value="NAD-DEPENDENT PROTEIN DEACYLASE SIRTUIN-5, MITOCHONDRIAL-RELATED"/>
    <property type="match status" value="1"/>
</dbReference>
<dbReference type="SUPFAM" id="SSF52467">
    <property type="entry name" value="DHS-like NAD/FAD-binding domain"/>
    <property type="match status" value="1"/>
</dbReference>
<evidence type="ECO:0000313" key="6">
    <source>
        <dbReference type="Proteomes" id="UP000732619"/>
    </source>
</evidence>
<keyword evidence="2" id="KW-0520">NAD</keyword>
<dbReference type="PANTHER" id="PTHR11085:SF10">
    <property type="entry name" value="NAD-DEPENDENT PROTEIN DEACYLASE SIRTUIN-5, MITOCHONDRIAL-RELATED"/>
    <property type="match status" value="1"/>
</dbReference>
<organism evidence="5 6">
    <name type="scientific">Methanobrevibacter olleyae</name>
    <dbReference type="NCBI Taxonomy" id="294671"/>
    <lineage>
        <taxon>Archaea</taxon>
        <taxon>Methanobacteriati</taxon>
        <taxon>Methanobacteriota</taxon>
        <taxon>Methanomada group</taxon>
        <taxon>Methanobacteria</taxon>
        <taxon>Methanobacteriales</taxon>
        <taxon>Methanobacteriaceae</taxon>
        <taxon>Methanobrevibacter</taxon>
    </lineage>
</organism>
<dbReference type="InterPro" id="IPR026590">
    <property type="entry name" value="Ssirtuin_cat_dom"/>
</dbReference>
<evidence type="ECO:0000313" key="5">
    <source>
        <dbReference type="EMBL" id="MBE6513437.1"/>
    </source>
</evidence>
<dbReference type="EMBL" id="SUTG01000093">
    <property type="protein sequence ID" value="MBE6513437.1"/>
    <property type="molecule type" value="Genomic_DNA"/>
</dbReference>
<dbReference type="InterPro" id="IPR003000">
    <property type="entry name" value="Sirtuin"/>
</dbReference>
<reference evidence="5" key="1">
    <citation type="submission" date="2019-04" db="EMBL/GenBank/DDBJ databases">
        <title>Evolution of Biomass-Degrading Anaerobic Consortia Revealed by Metagenomics.</title>
        <authorList>
            <person name="Peng X."/>
        </authorList>
    </citation>
    <scope>NUCLEOTIDE SEQUENCE</scope>
    <source>
        <strain evidence="5">SIG14</strain>
    </source>
</reference>
<evidence type="ECO:0000256" key="3">
    <source>
        <dbReference type="PROSITE-ProRule" id="PRU00236"/>
    </source>
</evidence>